<feature type="signal peptide" evidence="1">
    <location>
        <begin position="1"/>
        <end position="18"/>
    </location>
</feature>
<feature type="non-terminal residue" evidence="2">
    <location>
        <position position="74"/>
    </location>
</feature>
<dbReference type="RefSeq" id="XP_062649356.1">
    <property type="nucleotide sequence ID" value="XM_062787804.1"/>
</dbReference>
<organism evidence="2 3">
    <name type="scientific">Parathielavia appendiculata</name>
    <dbReference type="NCBI Taxonomy" id="2587402"/>
    <lineage>
        <taxon>Eukaryota</taxon>
        <taxon>Fungi</taxon>
        <taxon>Dikarya</taxon>
        <taxon>Ascomycota</taxon>
        <taxon>Pezizomycotina</taxon>
        <taxon>Sordariomycetes</taxon>
        <taxon>Sordariomycetidae</taxon>
        <taxon>Sordariales</taxon>
        <taxon>Chaetomiaceae</taxon>
        <taxon>Parathielavia</taxon>
    </lineage>
</organism>
<feature type="chain" id="PRO_5042850446" evidence="1">
    <location>
        <begin position="19"/>
        <end position="74"/>
    </location>
</feature>
<keyword evidence="1" id="KW-0732">Signal</keyword>
<protein>
    <submittedName>
        <fullName evidence="2">Uncharacterized protein</fullName>
    </submittedName>
</protein>
<accession>A0AAN6Z4Q9</accession>
<dbReference type="Proteomes" id="UP001302602">
    <property type="component" value="Unassembled WGS sequence"/>
</dbReference>
<keyword evidence="3" id="KW-1185">Reference proteome</keyword>
<reference evidence="2" key="2">
    <citation type="submission" date="2023-05" db="EMBL/GenBank/DDBJ databases">
        <authorList>
            <consortium name="Lawrence Berkeley National Laboratory"/>
            <person name="Steindorff A."/>
            <person name="Hensen N."/>
            <person name="Bonometti L."/>
            <person name="Westerberg I."/>
            <person name="Brannstrom I.O."/>
            <person name="Guillou S."/>
            <person name="Cros-Aarteil S."/>
            <person name="Calhoun S."/>
            <person name="Haridas S."/>
            <person name="Kuo A."/>
            <person name="Mondo S."/>
            <person name="Pangilinan J."/>
            <person name="Riley R."/>
            <person name="Labutti K."/>
            <person name="Andreopoulos B."/>
            <person name="Lipzen A."/>
            <person name="Chen C."/>
            <person name="Yanf M."/>
            <person name="Daum C."/>
            <person name="Ng V."/>
            <person name="Clum A."/>
            <person name="Ohm R."/>
            <person name="Martin F."/>
            <person name="Silar P."/>
            <person name="Natvig D."/>
            <person name="Lalanne C."/>
            <person name="Gautier V."/>
            <person name="Ament-Velasquez S.L."/>
            <person name="Kruys A."/>
            <person name="Hutchinson M.I."/>
            <person name="Powell A.J."/>
            <person name="Barry K."/>
            <person name="Miller A.N."/>
            <person name="Grigoriev I.V."/>
            <person name="Debuchy R."/>
            <person name="Gladieux P."/>
            <person name="Thoren M.H."/>
            <person name="Johannesson H."/>
        </authorList>
    </citation>
    <scope>NUCLEOTIDE SEQUENCE</scope>
    <source>
        <strain evidence="2">CBS 731.68</strain>
    </source>
</reference>
<proteinExistence type="predicted"/>
<evidence type="ECO:0000313" key="3">
    <source>
        <dbReference type="Proteomes" id="UP001302602"/>
    </source>
</evidence>
<gene>
    <name evidence="2" type="ORF">N657DRAFT_538620</name>
</gene>
<evidence type="ECO:0000313" key="2">
    <source>
        <dbReference type="EMBL" id="KAK4125585.1"/>
    </source>
</evidence>
<reference evidence="2" key="1">
    <citation type="journal article" date="2023" name="Mol. Phylogenet. Evol.">
        <title>Genome-scale phylogeny and comparative genomics of the fungal order Sordariales.</title>
        <authorList>
            <person name="Hensen N."/>
            <person name="Bonometti L."/>
            <person name="Westerberg I."/>
            <person name="Brannstrom I.O."/>
            <person name="Guillou S."/>
            <person name="Cros-Aarteil S."/>
            <person name="Calhoun S."/>
            <person name="Haridas S."/>
            <person name="Kuo A."/>
            <person name="Mondo S."/>
            <person name="Pangilinan J."/>
            <person name="Riley R."/>
            <person name="LaButti K."/>
            <person name="Andreopoulos B."/>
            <person name="Lipzen A."/>
            <person name="Chen C."/>
            <person name="Yan M."/>
            <person name="Daum C."/>
            <person name="Ng V."/>
            <person name="Clum A."/>
            <person name="Steindorff A."/>
            <person name="Ohm R.A."/>
            <person name="Martin F."/>
            <person name="Silar P."/>
            <person name="Natvig D.O."/>
            <person name="Lalanne C."/>
            <person name="Gautier V."/>
            <person name="Ament-Velasquez S.L."/>
            <person name="Kruys A."/>
            <person name="Hutchinson M.I."/>
            <person name="Powell A.J."/>
            <person name="Barry K."/>
            <person name="Miller A.N."/>
            <person name="Grigoriev I.V."/>
            <person name="Debuchy R."/>
            <person name="Gladieux P."/>
            <person name="Hiltunen Thoren M."/>
            <person name="Johannesson H."/>
        </authorList>
    </citation>
    <scope>NUCLEOTIDE SEQUENCE</scope>
    <source>
        <strain evidence="2">CBS 731.68</strain>
    </source>
</reference>
<dbReference type="AlphaFoldDB" id="A0AAN6Z4Q9"/>
<name>A0AAN6Z4Q9_9PEZI</name>
<evidence type="ECO:0000256" key="1">
    <source>
        <dbReference type="SAM" id="SignalP"/>
    </source>
</evidence>
<sequence>MRAFTLSLAAVALGLASAHTYPNCESDNCYRNLIDERFKEDAKSFCFEFLAGTTTAPSAIPTQFNNCDSNVKAV</sequence>
<comment type="caution">
    <text evidence="2">The sequence shown here is derived from an EMBL/GenBank/DDBJ whole genome shotgun (WGS) entry which is preliminary data.</text>
</comment>
<dbReference type="GeneID" id="87824574"/>
<dbReference type="EMBL" id="MU853225">
    <property type="protein sequence ID" value="KAK4125585.1"/>
    <property type="molecule type" value="Genomic_DNA"/>
</dbReference>